<keyword evidence="1" id="KW-0032">Aminotransferase</keyword>
<evidence type="ECO:0000313" key="1">
    <source>
        <dbReference type="EMBL" id="ARN76492.1"/>
    </source>
</evidence>
<dbReference type="STRING" id="716816.BST96_18410"/>
<dbReference type="GO" id="GO:0008483">
    <property type="term" value="F:transaminase activity"/>
    <property type="evidence" value="ECO:0007669"/>
    <property type="project" value="UniProtKB-KW"/>
</dbReference>
<dbReference type="EMBL" id="CP019343">
    <property type="protein sequence ID" value="ARN76492.1"/>
    <property type="molecule type" value="Genomic_DNA"/>
</dbReference>
<accession>A0A1X9NJF6</accession>
<dbReference type="RefSeq" id="WP_085760594.1">
    <property type="nucleotide sequence ID" value="NZ_CP019343.1"/>
</dbReference>
<sequence length="188" mass="21375">MSEHAVQSLPLEHSAADVITLFDGLFAEAENTRLVKGEQEPIYIPASADCDYHQIVFAHGFFSSALHEIAHWCIAGKERRQQLDYGYWYAPDGRDQQQQYQFEQVEVKPQALEWILSKACQKSFRISADNLNGVDTDDEPFKSAVYQQAVRYCEQGLPLRAKLLVATLANFYQTAIPETAHFQFVELG</sequence>
<evidence type="ECO:0000313" key="2">
    <source>
        <dbReference type="Proteomes" id="UP000193450"/>
    </source>
</evidence>
<dbReference type="InterPro" id="IPR007411">
    <property type="entry name" value="EpmC"/>
</dbReference>
<keyword evidence="2" id="KW-1185">Reference proteome</keyword>
<gene>
    <name evidence="1" type="ORF">BST96_18410</name>
</gene>
<reference evidence="1 2" key="1">
    <citation type="submission" date="2016-11" db="EMBL/GenBank/DDBJ databases">
        <title>Trade-off between light-utilization and light-protection in marine flavobacteria.</title>
        <authorList>
            <person name="Kumagai Y."/>
        </authorList>
    </citation>
    <scope>NUCLEOTIDE SEQUENCE [LARGE SCALE GENOMIC DNA]</scope>
    <source>
        <strain evidence="1 2">NBRC 107125</strain>
    </source>
</reference>
<dbReference type="KEGG" id="osg:BST96_18410"/>
<protein>
    <submittedName>
        <fullName evidence="1">Diaminobutyrate-2-oxoglutarate aminotransferase</fullName>
    </submittedName>
</protein>
<name>A0A1X9NJF6_9GAMM</name>
<organism evidence="1 2">
    <name type="scientific">Oceanicoccus sagamiensis</name>
    <dbReference type="NCBI Taxonomy" id="716816"/>
    <lineage>
        <taxon>Bacteria</taxon>
        <taxon>Pseudomonadati</taxon>
        <taxon>Pseudomonadota</taxon>
        <taxon>Gammaproteobacteria</taxon>
        <taxon>Cellvibrionales</taxon>
        <taxon>Spongiibacteraceae</taxon>
        <taxon>Oceanicoccus</taxon>
    </lineage>
</organism>
<dbReference type="Pfam" id="PF04315">
    <property type="entry name" value="EpmC"/>
    <property type="match status" value="1"/>
</dbReference>
<dbReference type="Proteomes" id="UP000193450">
    <property type="component" value="Chromosome"/>
</dbReference>
<keyword evidence="1" id="KW-0808">Transferase</keyword>
<proteinExistence type="predicted"/>
<dbReference type="AlphaFoldDB" id="A0A1X9NJF6"/>